<proteinExistence type="predicted"/>
<dbReference type="EMBL" id="SLVX01000003">
    <property type="protein sequence ID" value="TCN47015.1"/>
    <property type="molecule type" value="Genomic_DNA"/>
</dbReference>
<reference evidence="2 3" key="1">
    <citation type="submission" date="2019-03" db="EMBL/GenBank/DDBJ databases">
        <title>Genomic Encyclopedia of Type Strains, Phase IV (KMG-IV): sequencing the most valuable type-strain genomes for metagenomic binning, comparative biology and taxonomic classification.</title>
        <authorList>
            <person name="Goeker M."/>
        </authorList>
    </citation>
    <scope>NUCLEOTIDE SEQUENCE [LARGE SCALE GENOMIC DNA]</scope>
    <source>
        <strain evidence="2 3">DSM 18401</strain>
    </source>
</reference>
<accession>A0A4R2D0P5</accession>
<dbReference type="SUPFAM" id="SSF103025">
    <property type="entry name" value="Folate-binding domain"/>
    <property type="match status" value="1"/>
</dbReference>
<name>A0A4R2D0P5_SHIGR</name>
<dbReference type="NCBIfam" id="TIGR01375">
    <property type="entry name" value="soxG"/>
    <property type="match status" value="1"/>
</dbReference>
<evidence type="ECO:0000313" key="2">
    <source>
        <dbReference type="EMBL" id="TCN47015.1"/>
    </source>
</evidence>
<dbReference type="Gene3D" id="3.30.1360.120">
    <property type="entry name" value="Probable tRNA modification gtpase trme, domain 1"/>
    <property type="match status" value="1"/>
</dbReference>
<dbReference type="Gene3D" id="3.30.70.1520">
    <property type="entry name" value="Heterotetrameric sarcosine oxidase"/>
    <property type="match status" value="1"/>
</dbReference>
<dbReference type="RefSeq" id="WP_064331204.1">
    <property type="nucleotide sequence ID" value="NZ_BAABEI010000012.1"/>
</dbReference>
<dbReference type="AlphaFoldDB" id="A0A4R2D0P5"/>
<dbReference type="InterPro" id="IPR027266">
    <property type="entry name" value="TrmE/GcvT-like"/>
</dbReference>
<dbReference type="Pfam" id="PF04268">
    <property type="entry name" value="SoxG"/>
    <property type="match status" value="1"/>
</dbReference>
<gene>
    <name evidence="2" type="ORF">EV665_103188</name>
</gene>
<dbReference type="InterPro" id="IPR007375">
    <property type="entry name" value="SoxG"/>
</dbReference>
<keyword evidence="3" id="KW-1185">Reference proteome</keyword>
<organism evidence="2 3">
    <name type="scientific">Shinella granuli</name>
    <dbReference type="NCBI Taxonomy" id="323621"/>
    <lineage>
        <taxon>Bacteria</taxon>
        <taxon>Pseudomonadati</taxon>
        <taxon>Pseudomonadota</taxon>
        <taxon>Alphaproteobacteria</taxon>
        <taxon>Hyphomicrobiales</taxon>
        <taxon>Rhizobiaceae</taxon>
        <taxon>Shinella</taxon>
    </lineage>
</organism>
<sequence>MADQALRKAPLAGRHGGSAGARVTPAAAATRLSLRAGEDAIGTLSLAFGLELPRRPKTSASVSGRHALWLGPDEWLLIDENGTDLMGIASGVSALHSATDVSHRNTAILVSGPDAAGAIASACPLDLGNTIFPVGAAARTVLGKIEIVLFRSGEEDYRVECWRSFSPYAFGLLAEGAEDAGL</sequence>
<dbReference type="Proteomes" id="UP000295351">
    <property type="component" value="Unassembled WGS sequence"/>
</dbReference>
<comment type="caution">
    <text evidence="2">The sequence shown here is derived from an EMBL/GenBank/DDBJ whole genome shotgun (WGS) entry which is preliminary data.</text>
</comment>
<dbReference type="GO" id="GO:0008115">
    <property type="term" value="F:sarcosine oxidase activity"/>
    <property type="evidence" value="ECO:0007669"/>
    <property type="project" value="InterPro"/>
</dbReference>
<feature type="region of interest" description="Disordered" evidence="1">
    <location>
        <begin position="1"/>
        <end position="22"/>
    </location>
</feature>
<evidence type="ECO:0000313" key="3">
    <source>
        <dbReference type="Proteomes" id="UP000295351"/>
    </source>
</evidence>
<dbReference type="GO" id="GO:1901053">
    <property type="term" value="P:sarcosine catabolic process"/>
    <property type="evidence" value="ECO:0007669"/>
    <property type="project" value="InterPro"/>
</dbReference>
<evidence type="ECO:0000256" key="1">
    <source>
        <dbReference type="SAM" id="MobiDB-lite"/>
    </source>
</evidence>
<dbReference type="InterPro" id="IPR006280">
    <property type="entry name" value="SoxG_het"/>
</dbReference>
<protein>
    <submittedName>
        <fullName evidence="2">Sarcosine oxidase subunit gamma</fullName>
    </submittedName>
</protein>